<sequence length="415" mass="47030">SFSNANFSYFLQYITNKNRSLHTHSDMITTPGLMDKMRAEKFDVAFVESFHLCAPILFHHLGIDKFAVTESLSATDAWFHYTQTPSNPAYVPTLMVAPSGEKMSFIERVWNTISHLLMVIHNANTLRRFEPVFKEAKRDYPSLPEAIAKNSLVFMNSDPLLDFPAPRSSRIIDIGGISVSFGHSPLNQTWSSILSLRSQTILLSFGTFVQSHAMPIQYKRSIIEAFRKFPDVTFIWKYEKPEDRISEGVENVIESTWVPQHDMLNDPRLSVFITHGGQGSVTEANTAGVPLIVIPVVTDQIRNANQVKRNGLGIVVDKAELETPNALVKAIQDILNDTKSVSYVLNFLKISLINPNMFQSIFVRNMEFLAEFGPLRQLDHYGSQLNFIQYYLIDVFSFLIVISLLPLIIVTIVIR</sequence>
<keyword evidence="3" id="KW-0328">Glycosyltransferase</keyword>
<evidence type="ECO:0000313" key="8">
    <source>
        <dbReference type="EMBL" id="GMT09485.1"/>
    </source>
</evidence>
<dbReference type="Proteomes" id="UP001432322">
    <property type="component" value="Unassembled WGS sequence"/>
</dbReference>
<feature type="non-terminal residue" evidence="8">
    <location>
        <position position="415"/>
    </location>
</feature>
<feature type="non-terminal residue" evidence="8">
    <location>
        <position position="1"/>
    </location>
</feature>
<dbReference type="PANTHER" id="PTHR48043:SF23">
    <property type="entry name" value="UDP-GLUCURONOSYLTRANSFERASE"/>
    <property type="match status" value="1"/>
</dbReference>
<evidence type="ECO:0000256" key="1">
    <source>
        <dbReference type="ARBA" id="ARBA00009995"/>
    </source>
</evidence>
<evidence type="ECO:0000256" key="7">
    <source>
        <dbReference type="SAM" id="Phobius"/>
    </source>
</evidence>
<dbReference type="SUPFAM" id="SSF53756">
    <property type="entry name" value="UDP-Glycosyltransferase/glycogen phosphorylase"/>
    <property type="match status" value="1"/>
</dbReference>
<reference evidence="8" key="1">
    <citation type="submission" date="2023-10" db="EMBL/GenBank/DDBJ databases">
        <title>Genome assembly of Pristionchus species.</title>
        <authorList>
            <person name="Yoshida K."/>
            <person name="Sommer R.J."/>
        </authorList>
    </citation>
    <scope>NUCLEOTIDE SEQUENCE</scope>
    <source>
        <strain evidence="8">RS5133</strain>
    </source>
</reference>
<protein>
    <recommendedName>
        <fullName evidence="2">glucuronosyltransferase</fullName>
        <ecNumber evidence="2">2.4.1.17</ecNumber>
    </recommendedName>
</protein>
<dbReference type="GO" id="GO:0015020">
    <property type="term" value="F:glucuronosyltransferase activity"/>
    <property type="evidence" value="ECO:0007669"/>
    <property type="project" value="UniProtKB-EC"/>
</dbReference>
<evidence type="ECO:0000313" key="9">
    <source>
        <dbReference type="Proteomes" id="UP001432322"/>
    </source>
</evidence>
<organism evidence="8 9">
    <name type="scientific">Pristionchus fissidentatus</name>
    <dbReference type="NCBI Taxonomy" id="1538716"/>
    <lineage>
        <taxon>Eukaryota</taxon>
        <taxon>Metazoa</taxon>
        <taxon>Ecdysozoa</taxon>
        <taxon>Nematoda</taxon>
        <taxon>Chromadorea</taxon>
        <taxon>Rhabditida</taxon>
        <taxon>Rhabditina</taxon>
        <taxon>Diplogasteromorpha</taxon>
        <taxon>Diplogasteroidea</taxon>
        <taxon>Neodiplogasteridae</taxon>
        <taxon>Pristionchus</taxon>
    </lineage>
</organism>
<keyword evidence="9" id="KW-1185">Reference proteome</keyword>
<evidence type="ECO:0000256" key="5">
    <source>
        <dbReference type="ARBA" id="ARBA00022729"/>
    </source>
</evidence>
<dbReference type="Gene3D" id="3.40.50.2000">
    <property type="entry name" value="Glycogen Phosphorylase B"/>
    <property type="match status" value="1"/>
</dbReference>
<keyword evidence="4" id="KW-0808">Transferase</keyword>
<dbReference type="InterPro" id="IPR050271">
    <property type="entry name" value="UDP-glycosyltransferase"/>
</dbReference>
<dbReference type="PANTHER" id="PTHR48043">
    <property type="entry name" value="EG:EG0003.4 PROTEIN-RELATED"/>
    <property type="match status" value="1"/>
</dbReference>
<keyword evidence="7" id="KW-1133">Transmembrane helix</keyword>
<evidence type="ECO:0000256" key="6">
    <source>
        <dbReference type="ARBA" id="ARBA00047475"/>
    </source>
</evidence>
<keyword evidence="5" id="KW-0732">Signal</keyword>
<evidence type="ECO:0000256" key="3">
    <source>
        <dbReference type="ARBA" id="ARBA00022676"/>
    </source>
</evidence>
<proteinExistence type="inferred from homology"/>
<dbReference type="InterPro" id="IPR002213">
    <property type="entry name" value="UDP_glucos_trans"/>
</dbReference>
<name>A0AAV5UQM5_9BILA</name>
<evidence type="ECO:0000256" key="4">
    <source>
        <dbReference type="ARBA" id="ARBA00022679"/>
    </source>
</evidence>
<comment type="caution">
    <text evidence="8">The sequence shown here is derived from an EMBL/GenBank/DDBJ whole genome shotgun (WGS) entry which is preliminary data.</text>
</comment>
<dbReference type="EMBL" id="BTSY01000001">
    <property type="protein sequence ID" value="GMT09485.1"/>
    <property type="molecule type" value="Genomic_DNA"/>
</dbReference>
<comment type="similarity">
    <text evidence="1">Belongs to the UDP-glycosyltransferase family.</text>
</comment>
<feature type="transmembrane region" description="Helical" evidence="7">
    <location>
        <begin position="390"/>
        <end position="414"/>
    </location>
</feature>
<comment type="catalytic activity">
    <reaction evidence="6">
        <text>glucuronate acceptor + UDP-alpha-D-glucuronate = acceptor beta-D-glucuronoside + UDP + H(+)</text>
        <dbReference type="Rhea" id="RHEA:21032"/>
        <dbReference type="ChEBI" id="CHEBI:15378"/>
        <dbReference type="ChEBI" id="CHEBI:58052"/>
        <dbReference type="ChEBI" id="CHEBI:58223"/>
        <dbReference type="ChEBI" id="CHEBI:132367"/>
        <dbReference type="ChEBI" id="CHEBI:132368"/>
        <dbReference type="EC" id="2.4.1.17"/>
    </reaction>
</comment>
<keyword evidence="7" id="KW-0812">Transmembrane</keyword>
<evidence type="ECO:0000256" key="2">
    <source>
        <dbReference type="ARBA" id="ARBA00012544"/>
    </source>
</evidence>
<gene>
    <name evidence="8" type="ORF">PFISCL1PPCAC_782</name>
</gene>
<dbReference type="AlphaFoldDB" id="A0AAV5UQM5"/>
<keyword evidence="7" id="KW-0472">Membrane</keyword>
<dbReference type="Pfam" id="PF00201">
    <property type="entry name" value="UDPGT"/>
    <property type="match status" value="1"/>
</dbReference>
<dbReference type="EC" id="2.4.1.17" evidence="2"/>
<dbReference type="CDD" id="cd03784">
    <property type="entry name" value="GT1_Gtf-like"/>
    <property type="match status" value="1"/>
</dbReference>
<accession>A0AAV5UQM5</accession>
<dbReference type="FunFam" id="3.40.50.2000:FF:000201">
    <property type="entry name" value="UDP-glucuronosyltransferase"/>
    <property type="match status" value="1"/>
</dbReference>